<dbReference type="GO" id="GO:0005856">
    <property type="term" value="C:cytoskeleton"/>
    <property type="evidence" value="ECO:0007669"/>
    <property type="project" value="TreeGrafter"/>
</dbReference>
<proteinExistence type="predicted"/>
<keyword evidence="6" id="KW-1185">Reference proteome</keyword>
<feature type="region of interest" description="Disordered" evidence="3">
    <location>
        <begin position="802"/>
        <end position="834"/>
    </location>
</feature>
<dbReference type="SUPFAM" id="SSF57997">
    <property type="entry name" value="Tropomyosin"/>
    <property type="match status" value="2"/>
</dbReference>
<dbReference type="PANTHER" id="PTHR47357">
    <property type="entry name" value="COP1-INTERACTIVE PROTEIN 1"/>
    <property type="match status" value="1"/>
</dbReference>
<dbReference type="OrthoDB" id="2441647at2759"/>
<feature type="compositionally biased region" description="Acidic residues" evidence="3">
    <location>
        <begin position="106"/>
        <end position="115"/>
    </location>
</feature>
<evidence type="ECO:0000256" key="1">
    <source>
        <dbReference type="ARBA" id="ARBA00023054"/>
    </source>
</evidence>
<dbReference type="EMBL" id="QJKJ01004153">
    <property type="protein sequence ID" value="RDX95345.1"/>
    <property type="molecule type" value="Genomic_DNA"/>
</dbReference>
<accession>A0A371GXR0</accession>
<feature type="coiled-coil region" evidence="2">
    <location>
        <begin position="611"/>
        <end position="673"/>
    </location>
</feature>
<sequence length="2618" mass="303601">MAFHRSRESSKFFGSIIDPKNAEDLQRTKIGIENNISKILKLIKNKNYGSKDGNPKQSGTELVRLMEDLYKQHQSLYAQYDRVTEEFERAISRKRMRKTPMSSSDSDSEYFSSEEVDGNKRRLEKEYYTVSIYGTPRKEPDRGDGANDVPMIDTAEFEEQLTSLMKEVESLSQQKKDLELQVESQTHEGKHESSKDIELHDQVLDLELLLKEEKRVVSDLQEKLKQNENQAKSNIAKLMAKINELELETKTLQTQKNEMDEKIKLEKDEASIQREDLMEHLNAMQQKLDSMENHNKELESDMENQREQISQDLIQIENLKDDLAEMRLIEHDMMEEKEGFLERIRDIELNLDTLYSQKNELEEQVRDINYEIKQMMDENKALQERNRELRTSMTQRGEEISNFLREHENHKNGAAMEVMELKAKVNTMRLELDTMHEQKNKLEMQNERSQKEYSESMTKLETLNAKLTTQISDQEKTIERLSEENKHAKIVFGKLKAIQGTADRKMNELAEVFRRKMEDNIRLLHQRLHVAEQLNNENKTSCKITKKRYEEENRIMRLKIASYEGERTAYVPDGFDLTVLNRLGLAVGKVEEQAQRVSGIKCEVDFVKDWVTKRNLEVKELRENVVSLRENVWKLEANVSKEGGEKLNLRNEVTQLEKKVAKLEKIVKEKDDELVTLGEKKREAIRQLCFLVDFHRDRCNYLKDILKKKRIKKMVKHRFRESIKSLFDPNKEDQLQEAKAEIEDKVKRILKLIKDDNLEEDSIQVELSKKEPLVELIEDFHNHYQSLYAQYDNLTGELRKRIKGKREKGSSSSSSDSDSDYSSKDKDNNKNGQLENEFQKTIDGLKQELEVAHIEVAELNRNLTITHEGKEDLNSKYLAALSKIQEADKINMDLKTDAEALGTQRSKLLVENVELNKQLDIAAKREAELSQRLEDLMTEKESLTTEKETGLQLIEEEKKITDGLRILVDQLKDEKLALGKELEAVTGELSTLKQQLEHAEQQMTNISHNLKVAEEENESLKVKLSQASNEVQLAHNRIQEFVAESSQLKEKHDERGREISVLNQMHEGYQKESSNQIRELEAQVTNLELELESLQNQKRDMEEKIKSSTTEARELGEHNSGLQNQISELELKSREREEELSAMMKKLEDNENESSSKLSDLTSQINKLLADIGTLHAQKNELEEQIIFKSNEASSQVQSITNEVNALQQEVESLQHQKSDFEVQLVEKVQENSEYAIQMQTLKEEIDRKILEQERLLEDRESLAMQMRTLELEMDTLKNKNSEAEEQLSAKSHEIGHMRQEMLELHEKIAEIEKISTDRESDFFALQDKFINAEKVGSAQIMASSEQIKNLEHDLASLQTEKQELEQQCEKLKMEVDSIQNQKSEIEEQIRAKDHENTGLREGHSGLQGTITVLEKTLVEKEAELSTLQEKLHEKESEASSQMAAFTVQIDNLQHDLASFQNDKQELEQQCENLKMEVDSIQNQKSEVEEQIRAKDRENTGLREGHFGLQGTITVLEKTLVEKETELSTLQEKLHEKESEASGQITAFTVQIDNLKHDLASLQNEKEELEQQCEKLKMELDSTHNQKGEIEEQMRAKDLENTGLREGHFGLQGTINVLEKTLAEKEAELSTLQEKLHEKESKAYNLKHDLASLQNEKQELEQHCEKLKMEVDSTHNQKGEVEEQMRAKNHENTVLREEVLGLQETITALEKTLAEKESELSTLEEKLHEKEKEASGHITAFTIQLDNQKHDLASLQNEKQELEQQCEKLKMELDSTHNQKGEIEEQMRAKDLENTGLREGHFGLQGTINVLEKTLAEKASELSALQEKHHEKESEASQQIIAFTAQIDNLKHDLASLQNEKQELEQHCEKLKMEVDSTHNQKGEVEEQMRAKNHENTGLREEALGLQETITALQKTLVEKETELSTLQEKLHEKESEASGQITAFAVQIDNLKHDLTSLQNEKEELEQQCEKLKMELDSTHNQKGEIEEQMRAKDLENTGLREGHFGLQGTINVLEKSLAEKESELSTLQEKHHEKESEASQQIIAFTAQIDNLKHDLASLQNEKQELEQHCEKLKMEVDSTHNQKGEVEEQLRAKDNENTGLREEVLGLLETITALEKTLAEKESELSTLQEKLREKENEASDQITAFTVQLDNQKHDLASLQNEKQELEQQCEKLKMELDSTHNQKGEVEEQMRAKDRENTGLREEILGLQGTITALEKTLAEKESELSTLQEKHHEKVSEASGQIIAFTAQIDNLQKELLSLRNTKEELELHCERISEQHVERLTVVENEKNDISSKTLDLKRTLEEREDSYHRLNEEYKQIESLFKECMVKLEVAEKKIEEMAGEFHEGVELKDQMVANLEHTVEDLKRDLEEKGDEIGTLFENVRMLEVKLRLSNQKLRVTEQLLSEKEESFRKTEEKFQQDQRELEDRIATLSAIISANHEAFDEIVSNIRECVNSVMTGIETVSWKVSDDCKNYEDCISNVSRELEVAKDHVREMNKEKEQLRREKNHLLEQLQVKTEHELALRKSVEKLEAKASKEESEKMNLTTTVVQLKKTVGELEKRMKEKEDGMLDLGEEKREVIRQLCLWIDYHRTRYDYLKDILSKTRRGQRAA</sequence>
<gene>
    <name evidence="5" type="ORF">CR513_22152</name>
</gene>
<dbReference type="Gene3D" id="1.10.287.1490">
    <property type="match status" value="5"/>
</dbReference>
<dbReference type="GO" id="GO:0003779">
    <property type="term" value="F:actin binding"/>
    <property type="evidence" value="ECO:0007669"/>
    <property type="project" value="InterPro"/>
</dbReference>
<evidence type="ECO:0000313" key="6">
    <source>
        <dbReference type="Proteomes" id="UP000257109"/>
    </source>
</evidence>
<dbReference type="Proteomes" id="UP000257109">
    <property type="component" value="Unassembled WGS sequence"/>
</dbReference>
<feature type="coiled-coil region" evidence="2">
    <location>
        <begin position="1341"/>
        <end position="2282"/>
    </location>
</feature>
<reference evidence="5" key="1">
    <citation type="submission" date="2018-05" db="EMBL/GenBank/DDBJ databases">
        <title>Draft genome of Mucuna pruriens seed.</title>
        <authorList>
            <person name="Nnadi N.E."/>
            <person name="Vos R."/>
            <person name="Hasami M.H."/>
            <person name="Devisetty U.K."/>
            <person name="Aguiy J.C."/>
        </authorList>
    </citation>
    <scope>NUCLEOTIDE SEQUENCE [LARGE SCALE GENOMIC DNA]</scope>
    <source>
        <strain evidence="5">JCA_2017</strain>
    </source>
</reference>
<feature type="coiled-coil region" evidence="2">
    <location>
        <begin position="2354"/>
        <end position="2430"/>
    </location>
</feature>
<dbReference type="PANTHER" id="PTHR47357:SF1">
    <property type="entry name" value="SPINDLE POLE BODY COMPONENT 110"/>
    <property type="match status" value="1"/>
</dbReference>
<feature type="domain" description="NAB" evidence="4">
    <location>
        <begin position="716"/>
        <end position="798"/>
    </location>
</feature>
<organism evidence="5 6">
    <name type="scientific">Mucuna pruriens</name>
    <name type="common">Velvet bean</name>
    <name type="synonym">Dolichos pruriens</name>
    <dbReference type="NCBI Taxonomy" id="157652"/>
    <lineage>
        <taxon>Eukaryota</taxon>
        <taxon>Viridiplantae</taxon>
        <taxon>Streptophyta</taxon>
        <taxon>Embryophyta</taxon>
        <taxon>Tracheophyta</taxon>
        <taxon>Spermatophyta</taxon>
        <taxon>Magnoliopsida</taxon>
        <taxon>eudicotyledons</taxon>
        <taxon>Gunneridae</taxon>
        <taxon>Pentapetalae</taxon>
        <taxon>rosids</taxon>
        <taxon>fabids</taxon>
        <taxon>Fabales</taxon>
        <taxon>Fabaceae</taxon>
        <taxon>Papilionoideae</taxon>
        <taxon>50 kb inversion clade</taxon>
        <taxon>NPAAA clade</taxon>
        <taxon>indigoferoid/millettioid clade</taxon>
        <taxon>Phaseoleae</taxon>
        <taxon>Mucuna</taxon>
    </lineage>
</organism>
<dbReference type="InterPro" id="IPR011684">
    <property type="entry name" value="NAB"/>
</dbReference>
<dbReference type="Pfam" id="PF07765">
    <property type="entry name" value="KIP1"/>
    <property type="match status" value="2"/>
</dbReference>
<evidence type="ECO:0000313" key="5">
    <source>
        <dbReference type="EMBL" id="RDX95345.1"/>
    </source>
</evidence>
<evidence type="ECO:0000259" key="4">
    <source>
        <dbReference type="PROSITE" id="PS51774"/>
    </source>
</evidence>
<evidence type="ECO:0000256" key="2">
    <source>
        <dbReference type="SAM" id="Coils"/>
    </source>
</evidence>
<feature type="compositionally biased region" description="Basic and acidic residues" evidence="3">
    <location>
        <begin position="1097"/>
        <end position="1117"/>
    </location>
</feature>
<dbReference type="STRING" id="157652.A0A371GXR0"/>
<name>A0A371GXR0_MUCPR</name>
<feature type="coiled-coil region" evidence="2">
    <location>
        <begin position="154"/>
        <end position="566"/>
    </location>
</feature>
<dbReference type="PROSITE" id="PS51774">
    <property type="entry name" value="NAB"/>
    <property type="match status" value="2"/>
</dbReference>
<dbReference type="GO" id="GO:0005200">
    <property type="term" value="F:structural constituent of cytoskeleton"/>
    <property type="evidence" value="ECO:0007669"/>
    <property type="project" value="TreeGrafter"/>
</dbReference>
<comment type="caution">
    <text evidence="5">The sequence shown here is derived from an EMBL/GenBank/DDBJ whole genome shotgun (WGS) entry which is preliminary data.</text>
</comment>
<protein>
    <recommendedName>
        <fullName evidence="4">NAB domain-containing protein</fullName>
    </recommendedName>
</protein>
<feature type="domain" description="NAB" evidence="4">
    <location>
        <begin position="9"/>
        <end position="87"/>
    </location>
</feature>
<evidence type="ECO:0000256" key="3">
    <source>
        <dbReference type="SAM" id="MobiDB-lite"/>
    </source>
</evidence>
<feature type="region of interest" description="Disordered" evidence="3">
    <location>
        <begin position="1094"/>
        <end position="1140"/>
    </location>
</feature>
<feature type="region of interest" description="Disordered" evidence="3">
    <location>
        <begin position="94"/>
        <end position="115"/>
    </location>
</feature>
<feature type="non-terminal residue" evidence="5">
    <location>
        <position position="1"/>
    </location>
</feature>
<feature type="coiled-coil region" evidence="2">
    <location>
        <begin position="912"/>
        <end position="1044"/>
    </location>
</feature>
<feature type="compositionally biased region" description="Basic and acidic residues" evidence="3">
    <location>
        <begin position="1129"/>
        <end position="1140"/>
    </location>
</feature>
<keyword evidence="1 2" id="KW-0175">Coiled coil</keyword>
<feature type="coiled-coil region" evidence="2">
    <location>
        <begin position="2485"/>
        <end position="2582"/>
    </location>
</feature>